<proteinExistence type="predicted"/>
<keyword evidence="3" id="KW-1185">Reference proteome</keyword>
<dbReference type="Proteomes" id="UP001419910">
    <property type="component" value="Unassembled WGS sequence"/>
</dbReference>
<evidence type="ECO:0000313" key="3">
    <source>
        <dbReference type="Proteomes" id="UP001419910"/>
    </source>
</evidence>
<organism evidence="2 3">
    <name type="scientific">Sphingomonas oligophenolica</name>
    <dbReference type="NCBI Taxonomy" id="301154"/>
    <lineage>
        <taxon>Bacteria</taxon>
        <taxon>Pseudomonadati</taxon>
        <taxon>Pseudomonadota</taxon>
        <taxon>Alphaproteobacteria</taxon>
        <taxon>Sphingomonadales</taxon>
        <taxon>Sphingomonadaceae</taxon>
        <taxon>Sphingomonas</taxon>
    </lineage>
</organism>
<dbReference type="RefSeq" id="WP_343889498.1">
    <property type="nucleotide sequence ID" value="NZ_BAAAEH010000022.1"/>
</dbReference>
<protein>
    <submittedName>
        <fullName evidence="2">Uncharacterized protein</fullName>
    </submittedName>
</protein>
<evidence type="ECO:0000256" key="1">
    <source>
        <dbReference type="SAM" id="MobiDB-lite"/>
    </source>
</evidence>
<reference evidence="2 3" key="1">
    <citation type="submission" date="2024-05" db="EMBL/GenBank/DDBJ databases">
        <authorList>
            <person name="Liu Q."/>
            <person name="Xin Y.-H."/>
        </authorList>
    </citation>
    <scope>NUCLEOTIDE SEQUENCE [LARGE SCALE GENOMIC DNA]</scope>
    <source>
        <strain evidence="2 3">CGMCC 1.10181</strain>
    </source>
</reference>
<comment type="caution">
    <text evidence="2">The sequence shown here is derived from an EMBL/GenBank/DDBJ whole genome shotgun (WGS) entry which is preliminary data.</text>
</comment>
<evidence type="ECO:0000313" key="2">
    <source>
        <dbReference type="EMBL" id="MEN2789723.1"/>
    </source>
</evidence>
<gene>
    <name evidence="2" type="ORF">ABC974_08810</name>
</gene>
<feature type="region of interest" description="Disordered" evidence="1">
    <location>
        <begin position="1"/>
        <end position="24"/>
    </location>
</feature>
<dbReference type="EMBL" id="JBDIME010000005">
    <property type="protein sequence ID" value="MEN2789723.1"/>
    <property type="molecule type" value="Genomic_DNA"/>
</dbReference>
<name>A0ABU9Y1R9_9SPHN</name>
<sequence length="50" mass="5391">MSDMKNDTPAPAVETADKPEWVKPEITSFAPVQAAEGISYRPNDGISNLT</sequence>
<accession>A0ABU9Y1R9</accession>